<evidence type="ECO:0000256" key="6">
    <source>
        <dbReference type="ARBA" id="ARBA00022771"/>
    </source>
</evidence>
<dbReference type="Proteomes" id="UP000694558">
    <property type="component" value="Chromosome 8"/>
</dbReference>
<dbReference type="FunFam" id="3.30.160.60:FF:000100">
    <property type="entry name" value="Zinc finger 45-like"/>
    <property type="match status" value="1"/>
</dbReference>
<evidence type="ECO:0000259" key="13">
    <source>
        <dbReference type="PROSITE" id="PS50157"/>
    </source>
</evidence>
<dbReference type="InterPro" id="IPR013087">
    <property type="entry name" value="Znf_C2H2_type"/>
</dbReference>
<reference evidence="14" key="2">
    <citation type="submission" date="2025-08" db="UniProtKB">
        <authorList>
            <consortium name="Ensembl"/>
        </authorList>
    </citation>
    <scope>IDENTIFICATION</scope>
</reference>
<feature type="domain" description="C2H2-type" evidence="13">
    <location>
        <begin position="60"/>
        <end position="87"/>
    </location>
</feature>
<keyword evidence="7" id="KW-0862">Zinc</keyword>
<evidence type="ECO:0000313" key="14">
    <source>
        <dbReference type="Ensembl" id="ENSSMAP00000037205.1"/>
    </source>
</evidence>
<evidence type="ECO:0000256" key="1">
    <source>
        <dbReference type="ARBA" id="ARBA00003767"/>
    </source>
</evidence>
<evidence type="ECO:0000256" key="9">
    <source>
        <dbReference type="ARBA" id="ARBA00023125"/>
    </source>
</evidence>
<keyword evidence="8" id="KW-0805">Transcription regulation</keyword>
<dbReference type="PANTHER" id="PTHR24376:SF235">
    <property type="entry name" value="C2H2-TYPE DOMAIN-CONTAINING PROTEIN"/>
    <property type="match status" value="1"/>
</dbReference>
<keyword evidence="10" id="KW-0804">Transcription</keyword>
<feature type="domain" description="C2H2-type" evidence="13">
    <location>
        <begin position="116"/>
        <end position="143"/>
    </location>
</feature>
<evidence type="ECO:0000256" key="8">
    <source>
        <dbReference type="ARBA" id="ARBA00023015"/>
    </source>
</evidence>
<dbReference type="FunFam" id="3.30.160.60:FF:000446">
    <property type="entry name" value="Zinc finger protein"/>
    <property type="match status" value="1"/>
</dbReference>
<evidence type="ECO:0000313" key="15">
    <source>
        <dbReference type="Proteomes" id="UP000694558"/>
    </source>
</evidence>
<proteinExistence type="inferred from homology"/>
<keyword evidence="4" id="KW-0479">Metal-binding</keyword>
<dbReference type="FunFam" id="3.30.160.60:FF:001946">
    <property type="entry name" value="Zinc finger protein 19"/>
    <property type="match status" value="1"/>
</dbReference>
<dbReference type="PROSITE" id="PS50157">
    <property type="entry name" value="ZINC_FINGER_C2H2_2"/>
    <property type="match status" value="4"/>
</dbReference>
<name>A0A8D3BQ97_SCOMX</name>
<dbReference type="GO" id="GO:0005634">
    <property type="term" value="C:nucleus"/>
    <property type="evidence" value="ECO:0007669"/>
    <property type="project" value="UniProtKB-SubCell"/>
</dbReference>
<reference evidence="14" key="1">
    <citation type="submission" date="2023-05" db="EMBL/GenBank/DDBJ databases">
        <title>High-quality long-read genome of Scophthalmus maximus.</title>
        <authorList>
            <person name="Lien S."/>
            <person name="Martinez P."/>
        </authorList>
    </citation>
    <scope>NUCLEOTIDE SEQUENCE [LARGE SCALE GENOMIC DNA]</scope>
</reference>
<protein>
    <recommendedName>
        <fullName evidence="13">C2H2-type domain-containing protein</fullName>
    </recommendedName>
</protein>
<evidence type="ECO:0000256" key="5">
    <source>
        <dbReference type="ARBA" id="ARBA00022737"/>
    </source>
</evidence>
<dbReference type="FunFam" id="3.30.160.60:FF:000045">
    <property type="entry name" value="ZFP69 zinc finger protein B"/>
    <property type="match status" value="1"/>
</dbReference>
<evidence type="ECO:0000256" key="2">
    <source>
        <dbReference type="ARBA" id="ARBA00004123"/>
    </source>
</evidence>
<evidence type="ECO:0000256" key="11">
    <source>
        <dbReference type="ARBA" id="ARBA00023242"/>
    </source>
</evidence>
<evidence type="ECO:0000256" key="4">
    <source>
        <dbReference type="ARBA" id="ARBA00022723"/>
    </source>
</evidence>
<evidence type="ECO:0000256" key="12">
    <source>
        <dbReference type="PROSITE-ProRule" id="PRU00042"/>
    </source>
</evidence>
<dbReference type="SMART" id="SM00355">
    <property type="entry name" value="ZnF_C2H2"/>
    <property type="match status" value="4"/>
</dbReference>
<dbReference type="GeneTree" id="ENSGT01150000286971"/>
<evidence type="ECO:0000256" key="3">
    <source>
        <dbReference type="ARBA" id="ARBA00006991"/>
    </source>
</evidence>
<dbReference type="GO" id="GO:0003677">
    <property type="term" value="F:DNA binding"/>
    <property type="evidence" value="ECO:0007669"/>
    <property type="project" value="UniProtKB-KW"/>
</dbReference>
<comment type="subcellular location">
    <subcellularLocation>
        <location evidence="2">Nucleus</location>
    </subcellularLocation>
</comment>
<keyword evidence="9" id="KW-0238">DNA-binding</keyword>
<dbReference type="PROSITE" id="PS00028">
    <property type="entry name" value="ZINC_FINGER_C2H2_1"/>
    <property type="match status" value="4"/>
</dbReference>
<accession>A0A8D3BQ97</accession>
<keyword evidence="6 12" id="KW-0863">Zinc-finger</keyword>
<keyword evidence="5" id="KW-0677">Repeat</keyword>
<gene>
    <name evidence="14" type="primary">LOC118312454</name>
</gene>
<dbReference type="Ensembl" id="ENSSMAT00000038339.1">
    <property type="protein sequence ID" value="ENSSMAP00000037205.1"/>
    <property type="gene ID" value="ENSSMAG00000038002.1"/>
</dbReference>
<dbReference type="InterPro" id="IPR036236">
    <property type="entry name" value="Znf_C2H2_sf"/>
</dbReference>
<comment type="function">
    <text evidence="1">May be involved in transcriptional regulation.</text>
</comment>
<comment type="similarity">
    <text evidence="3">Belongs to the krueppel C2H2-type zinc-finger protein family.</text>
</comment>
<dbReference type="SUPFAM" id="SSF57667">
    <property type="entry name" value="beta-beta-alpha zinc fingers"/>
    <property type="match status" value="3"/>
</dbReference>
<dbReference type="Pfam" id="PF00096">
    <property type="entry name" value="zf-C2H2"/>
    <property type="match status" value="3"/>
</dbReference>
<dbReference type="FunFam" id="3.30.160.60:FF:001480">
    <property type="entry name" value="Si:cabz01071911.3"/>
    <property type="match status" value="1"/>
</dbReference>
<sequence>VAARGEVLNKYLNIAIRPHRCQSCGKCFSRICSLRRHELIHSAEELYHCELCGSSFKKPYCCDQCPKSFSFLSSYKRHLLSHSGEKPYQCDFCGKSFTQSGHFSLHLRNHTGEKPYECEQCDKSFSDLSSYKIHLRVHTGEKPYCCDQCGRSFSQLGNYKFCFDTKEITVYYRTYVNHVSALLHRSPTLSSPFTSVRIMYSYLIAPSVDSVHK</sequence>
<dbReference type="AlphaFoldDB" id="A0A8D3BQ97"/>
<keyword evidence="11" id="KW-0539">Nucleus</keyword>
<evidence type="ECO:0000256" key="10">
    <source>
        <dbReference type="ARBA" id="ARBA00023163"/>
    </source>
</evidence>
<organism evidence="14 15">
    <name type="scientific">Scophthalmus maximus</name>
    <name type="common">Turbot</name>
    <name type="synonym">Psetta maxima</name>
    <dbReference type="NCBI Taxonomy" id="52904"/>
    <lineage>
        <taxon>Eukaryota</taxon>
        <taxon>Metazoa</taxon>
        <taxon>Chordata</taxon>
        <taxon>Craniata</taxon>
        <taxon>Vertebrata</taxon>
        <taxon>Euteleostomi</taxon>
        <taxon>Actinopterygii</taxon>
        <taxon>Neopterygii</taxon>
        <taxon>Teleostei</taxon>
        <taxon>Neoteleostei</taxon>
        <taxon>Acanthomorphata</taxon>
        <taxon>Carangaria</taxon>
        <taxon>Pleuronectiformes</taxon>
        <taxon>Pleuronectoidei</taxon>
        <taxon>Scophthalmidae</taxon>
        <taxon>Scophthalmus</taxon>
    </lineage>
</organism>
<dbReference type="Gene3D" id="3.30.160.60">
    <property type="entry name" value="Classic Zinc Finger"/>
    <property type="match status" value="5"/>
</dbReference>
<dbReference type="GO" id="GO:0008270">
    <property type="term" value="F:zinc ion binding"/>
    <property type="evidence" value="ECO:0007669"/>
    <property type="project" value="UniProtKB-KW"/>
</dbReference>
<feature type="domain" description="C2H2-type" evidence="13">
    <location>
        <begin position="19"/>
        <end position="46"/>
    </location>
</feature>
<dbReference type="PANTHER" id="PTHR24376">
    <property type="entry name" value="ZINC FINGER PROTEIN"/>
    <property type="match status" value="1"/>
</dbReference>
<evidence type="ECO:0000256" key="7">
    <source>
        <dbReference type="ARBA" id="ARBA00022833"/>
    </source>
</evidence>
<feature type="domain" description="C2H2-type" evidence="13">
    <location>
        <begin position="88"/>
        <end position="115"/>
    </location>
</feature>